<dbReference type="STRING" id="936756.ATE80_13230"/>
<name>A0A100Y653_9ACTN</name>
<dbReference type="RefSeq" id="WP_058942401.1">
    <property type="nucleotide sequence ID" value="NZ_LNSV01000027.1"/>
</dbReference>
<comment type="caution">
    <text evidence="1">The sequence shown here is derived from an EMBL/GenBank/DDBJ whole genome shotgun (WGS) entry which is preliminary data.</text>
</comment>
<reference evidence="1 2" key="1">
    <citation type="submission" date="2015-11" db="EMBL/GenBank/DDBJ databases">
        <title>Genome-wide analysis reveals the secondary metabolome in Streptomyces kanasensis ZX01.</title>
        <authorList>
            <person name="Zhang G."/>
            <person name="Han L."/>
            <person name="Feng J."/>
            <person name="Zhang X."/>
        </authorList>
    </citation>
    <scope>NUCLEOTIDE SEQUENCE [LARGE SCALE GENOMIC DNA]</scope>
    <source>
        <strain evidence="1 2">ZX01</strain>
    </source>
</reference>
<dbReference type="AlphaFoldDB" id="A0A100Y653"/>
<sequence length="87" mass="10009">MTTAVADIRQTIDLPPLRDDYLYTAEETSLYTNVSANWLKRAAAADRIQNTYVGRFPRWSAQNIRDIVAGAPHRPRRRERQTHKNAA</sequence>
<dbReference type="OrthoDB" id="510971at85011"/>
<evidence type="ECO:0000313" key="2">
    <source>
        <dbReference type="Proteomes" id="UP000054011"/>
    </source>
</evidence>
<accession>A0A100Y653</accession>
<evidence type="ECO:0000313" key="1">
    <source>
        <dbReference type="EMBL" id="KUH38425.1"/>
    </source>
</evidence>
<dbReference type="Proteomes" id="UP000054011">
    <property type="component" value="Unassembled WGS sequence"/>
</dbReference>
<gene>
    <name evidence="1" type="ORF">ATE80_13230</name>
</gene>
<dbReference type="EMBL" id="LNSV01000027">
    <property type="protein sequence ID" value="KUH38425.1"/>
    <property type="molecule type" value="Genomic_DNA"/>
</dbReference>
<protein>
    <submittedName>
        <fullName evidence="1">Uncharacterized protein</fullName>
    </submittedName>
</protein>
<keyword evidence="2" id="KW-1185">Reference proteome</keyword>
<proteinExistence type="predicted"/>
<organism evidence="1 2">
    <name type="scientific">Streptomyces kanasensis</name>
    <dbReference type="NCBI Taxonomy" id="936756"/>
    <lineage>
        <taxon>Bacteria</taxon>
        <taxon>Bacillati</taxon>
        <taxon>Actinomycetota</taxon>
        <taxon>Actinomycetes</taxon>
        <taxon>Kitasatosporales</taxon>
        <taxon>Streptomycetaceae</taxon>
        <taxon>Streptomyces</taxon>
    </lineage>
</organism>